<name>A0AAV9JRC4_9PEZI</name>
<feature type="compositionally biased region" description="Low complexity" evidence="7">
    <location>
        <begin position="886"/>
        <end position="909"/>
    </location>
</feature>
<proteinExistence type="predicted"/>
<reference evidence="9 10" key="1">
    <citation type="submission" date="2021-11" db="EMBL/GenBank/DDBJ databases">
        <title>Black yeast isolated from Biological Soil Crust.</title>
        <authorList>
            <person name="Kurbessoian T."/>
        </authorList>
    </citation>
    <scope>NUCLEOTIDE SEQUENCE [LARGE SCALE GENOMIC DNA]</scope>
    <source>
        <strain evidence="9 10">CCFEE 5522</strain>
    </source>
</reference>
<dbReference type="Pfam" id="PF13949">
    <property type="entry name" value="ALIX_LYPXL_bnd"/>
    <property type="match status" value="1"/>
</dbReference>
<keyword evidence="4" id="KW-0967">Endosome</keyword>
<feature type="domain" description="BRO1" evidence="8">
    <location>
        <begin position="23"/>
        <end position="425"/>
    </location>
</feature>
<accession>A0AAV9JRC4</accession>
<evidence type="ECO:0000256" key="2">
    <source>
        <dbReference type="ARBA" id="ARBA00004496"/>
    </source>
</evidence>
<feature type="compositionally biased region" description="Polar residues" evidence="7">
    <location>
        <begin position="929"/>
        <end position="940"/>
    </location>
</feature>
<dbReference type="Proteomes" id="UP001324427">
    <property type="component" value="Unassembled WGS sequence"/>
</dbReference>
<dbReference type="InterPro" id="IPR025304">
    <property type="entry name" value="ALIX_V_dom"/>
</dbReference>
<keyword evidence="6" id="KW-0175">Coiled coil</keyword>
<dbReference type="GO" id="GO:0043328">
    <property type="term" value="P:protein transport to vacuole involved in ubiquitin-dependent protein catabolic process via the multivesicular body sorting pathway"/>
    <property type="evidence" value="ECO:0007669"/>
    <property type="project" value="TreeGrafter"/>
</dbReference>
<dbReference type="PANTHER" id="PTHR23030:SF30">
    <property type="entry name" value="TYROSINE-PROTEIN PHOSPHATASE NON-RECEPTOR TYPE 23"/>
    <property type="match status" value="1"/>
</dbReference>
<gene>
    <name evidence="9" type="ORF">LTR36_010032</name>
</gene>
<dbReference type="GO" id="GO:0005768">
    <property type="term" value="C:endosome"/>
    <property type="evidence" value="ECO:0007669"/>
    <property type="project" value="UniProtKB-SubCell"/>
</dbReference>
<dbReference type="Gene3D" id="1.20.140.50">
    <property type="entry name" value="alix/aip1 like domains"/>
    <property type="match status" value="1"/>
</dbReference>
<feature type="compositionally biased region" description="Low complexity" evidence="7">
    <location>
        <begin position="804"/>
        <end position="817"/>
    </location>
</feature>
<comment type="subcellular location">
    <subcellularLocation>
        <location evidence="2">Cytoplasm</location>
    </subcellularLocation>
    <subcellularLocation>
        <location evidence="1">Endosome</location>
    </subcellularLocation>
</comment>
<dbReference type="CDD" id="cd09237">
    <property type="entry name" value="V_ScBro1_like"/>
    <property type="match status" value="1"/>
</dbReference>
<evidence type="ECO:0000256" key="3">
    <source>
        <dbReference type="ARBA" id="ARBA00022490"/>
    </source>
</evidence>
<feature type="compositionally biased region" description="Low complexity" evidence="7">
    <location>
        <begin position="941"/>
        <end position="960"/>
    </location>
</feature>
<dbReference type="SMART" id="SM01041">
    <property type="entry name" value="BRO1"/>
    <property type="match status" value="1"/>
</dbReference>
<sequence length="1018" mass="113751">MLVSMDEKMKMDFGLTGVSRQVPMISSPLKQTNEIDWIAPLKQHIRSAYGDDPERYSEECATLNRLRQDMRGAGKDSAAGRDLLYRYYGQLELLDLRFPVDENHIKISFTWFDAFTHKPTAQYSLAYEKASIIFNISAVLSCHAAHQNRHEDTGLKTAYHSFQASAGMFTYINENFLHAPSTDLSRETVKTLISITLAQGQEVFIEKQIVDKKKPGLLAKLAAQAAYLYAQAVEGVQENVAKAIFERVWFLMVQIKQHHMASLAQYYQAIADNEANSYGQSICRLQAAHNASKEANRLANAFPGSVPSNSNLSSETGTILADMTKKHMAAIQELTTEYNRDNDMIYHQPIPSESNLTSIPKLPAAKAIPVSELYQGQDIQRIIGPDIFQRIVPMSVTESASLYDEEKAKLIRAEGERVETADDELAASLDYLKLPGSLNILKGGLDQESMGVDEDFRNWCAELSGHSPFTPTFEQLREDKQGILSTLDGCTKQLDMEESVCEKMRSKYGGEWTQQPSSRLTSTLRTDSKSYRSAVEEASNSDAQLYSSYRQYESDFDEMRSAGETDEADVLYQRAMIKAGAGKKGITSPGAADEGNLLDDDFADDSRQSVAEQIERVEELIRKLQLVKRERQQVLKDLKDKIHSDDISNVLILNKKAITNQEAQLFKAELEKFRPHQNRLLQANHKQSSLMKELTRTYGDLLQDKRVRSEQNKYEAFSRQRNSVLSKYRKVYQAYTDLQAGLSRAQQFYDEMKDTVDSLKKNVESFVENRRSEGGQLLSAIEAAKGSGADREQARLKELMERMSVSPSHQSSSSPVHGVPATAGMADARTSGHRPPPLQGQASYSNQPAYNPAASPPITPRYQPNGIQSPNYQSFQQSTPTNGAFQRPQSYNNNPQQQQQQQRETYNPNAYGPVSPPAHQQYFSPPPNQQYSSLQQPSTTQYGQPNQQQQSQYGQQSMPPGWQPPPPPPGPPPSQDYSAMQATQFPAGPGGYAADPRRANVQQAGSGGDPWAGLSGWK</sequence>
<feature type="coiled-coil region" evidence="6">
    <location>
        <begin position="603"/>
        <end position="641"/>
    </location>
</feature>
<feature type="compositionally biased region" description="Polar residues" evidence="7">
    <location>
        <begin position="865"/>
        <end position="884"/>
    </location>
</feature>
<evidence type="ECO:0000313" key="10">
    <source>
        <dbReference type="Proteomes" id="UP001324427"/>
    </source>
</evidence>
<dbReference type="EMBL" id="JAVFHQ010000008">
    <property type="protein sequence ID" value="KAK4548163.1"/>
    <property type="molecule type" value="Genomic_DNA"/>
</dbReference>
<evidence type="ECO:0000259" key="8">
    <source>
        <dbReference type="PROSITE" id="PS51180"/>
    </source>
</evidence>
<organism evidence="9 10">
    <name type="scientific">Oleoguttula mirabilis</name>
    <dbReference type="NCBI Taxonomy" id="1507867"/>
    <lineage>
        <taxon>Eukaryota</taxon>
        <taxon>Fungi</taxon>
        <taxon>Dikarya</taxon>
        <taxon>Ascomycota</taxon>
        <taxon>Pezizomycotina</taxon>
        <taxon>Dothideomycetes</taxon>
        <taxon>Dothideomycetidae</taxon>
        <taxon>Mycosphaerellales</taxon>
        <taxon>Teratosphaeriaceae</taxon>
        <taxon>Oleoguttula</taxon>
    </lineage>
</organism>
<keyword evidence="10" id="KW-1185">Reference proteome</keyword>
<protein>
    <recommendedName>
        <fullName evidence="5">BRO domain-containing protein 1</fullName>
    </recommendedName>
</protein>
<dbReference type="InterPro" id="IPR038499">
    <property type="entry name" value="BRO1_sf"/>
</dbReference>
<evidence type="ECO:0000256" key="4">
    <source>
        <dbReference type="ARBA" id="ARBA00022753"/>
    </source>
</evidence>
<evidence type="ECO:0000256" key="5">
    <source>
        <dbReference type="ARBA" id="ARBA00041284"/>
    </source>
</evidence>
<evidence type="ECO:0000256" key="1">
    <source>
        <dbReference type="ARBA" id="ARBA00004177"/>
    </source>
</evidence>
<comment type="caution">
    <text evidence="9">The sequence shown here is derived from an EMBL/GenBank/DDBJ whole genome shotgun (WGS) entry which is preliminary data.</text>
</comment>
<feature type="coiled-coil region" evidence="6">
    <location>
        <begin position="742"/>
        <end position="769"/>
    </location>
</feature>
<evidence type="ECO:0000256" key="6">
    <source>
        <dbReference type="SAM" id="Coils"/>
    </source>
</evidence>
<dbReference type="PROSITE" id="PS51180">
    <property type="entry name" value="BRO1"/>
    <property type="match status" value="1"/>
</dbReference>
<feature type="compositionally biased region" description="Polar residues" evidence="7">
    <location>
        <begin position="840"/>
        <end position="849"/>
    </location>
</feature>
<feature type="region of interest" description="Disordered" evidence="7">
    <location>
        <begin position="802"/>
        <end position="1018"/>
    </location>
</feature>
<keyword evidence="3" id="KW-0963">Cytoplasm</keyword>
<dbReference type="Pfam" id="PF03097">
    <property type="entry name" value="BRO1"/>
    <property type="match status" value="1"/>
</dbReference>
<feature type="compositionally biased region" description="Pro residues" evidence="7">
    <location>
        <begin position="961"/>
        <end position="974"/>
    </location>
</feature>
<feature type="compositionally biased region" description="Polar residues" evidence="7">
    <location>
        <begin position="975"/>
        <end position="984"/>
    </location>
</feature>
<dbReference type="AlphaFoldDB" id="A0AAV9JRC4"/>
<dbReference type="Gene3D" id="1.20.120.560">
    <property type="entry name" value="alix/aip1 in complex with the ypdl late domain"/>
    <property type="match status" value="1"/>
</dbReference>
<evidence type="ECO:0000313" key="9">
    <source>
        <dbReference type="EMBL" id="KAK4548163.1"/>
    </source>
</evidence>
<dbReference type="InterPro" id="IPR004328">
    <property type="entry name" value="BRO1_dom"/>
</dbReference>
<evidence type="ECO:0000256" key="7">
    <source>
        <dbReference type="SAM" id="MobiDB-lite"/>
    </source>
</evidence>
<dbReference type="PANTHER" id="PTHR23030">
    <property type="entry name" value="PCD6 INTERACTING PROTEIN-RELATED"/>
    <property type="match status" value="1"/>
</dbReference>
<dbReference type="Gene3D" id="1.25.40.280">
    <property type="entry name" value="alix/aip1 like domains"/>
    <property type="match status" value="1"/>
</dbReference>
<dbReference type="CDD" id="cd09242">
    <property type="entry name" value="BRO1_ScBro1_like"/>
    <property type="match status" value="1"/>
</dbReference>